<comment type="cofactor">
    <cofactor evidence="1">
        <name>Mg(2+)</name>
        <dbReference type="ChEBI" id="CHEBI:18420"/>
    </cofactor>
</comment>
<dbReference type="Proteomes" id="UP000069241">
    <property type="component" value="Chromosome"/>
</dbReference>
<dbReference type="GO" id="GO:0016788">
    <property type="term" value="F:hydrolase activity, acting on ester bonds"/>
    <property type="evidence" value="ECO:0007669"/>
    <property type="project" value="InterPro"/>
</dbReference>
<dbReference type="GO" id="GO:0004518">
    <property type="term" value="F:nuclease activity"/>
    <property type="evidence" value="ECO:0007669"/>
    <property type="project" value="UniProtKB-KW"/>
</dbReference>
<keyword evidence="3" id="KW-0378">Hydrolase</keyword>
<sequence>MAARWTLEDVRRIEARRIGRKLGLPEALPMPTEHEEQKALMDWWRWYAPACGLDERLLMAIPNAGKRSRATGRWFKAEGLRAGAPDLLLAVPRGRRHGLFVENKRRTGGRVSGEQEDMLALLAAQGYQVTVCRGWDEARATIQQYMEAES</sequence>
<organism evidence="5 6">
    <name type="scientific">Desulfovibrio fairfieldensis</name>
    <dbReference type="NCBI Taxonomy" id="44742"/>
    <lineage>
        <taxon>Bacteria</taxon>
        <taxon>Pseudomonadati</taxon>
        <taxon>Thermodesulfobacteriota</taxon>
        <taxon>Desulfovibrionia</taxon>
        <taxon>Desulfovibrionales</taxon>
        <taxon>Desulfovibrionaceae</taxon>
        <taxon>Desulfovibrio</taxon>
    </lineage>
</organism>
<dbReference type="SMART" id="SM00990">
    <property type="entry name" value="VRR_NUC"/>
    <property type="match status" value="1"/>
</dbReference>
<evidence type="ECO:0000259" key="4">
    <source>
        <dbReference type="SMART" id="SM00990"/>
    </source>
</evidence>
<dbReference type="Pfam" id="PF08774">
    <property type="entry name" value="VRR_NUC"/>
    <property type="match status" value="1"/>
</dbReference>
<dbReference type="AlphaFoldDB" id="A0A120KLV2"/>
<accession>A0A120KLV2</accession>
<gene>
    <name evidence="5" type="ORF">AXF13_04670</name>
</gene>
<reference evidence="6" key="1">
    <citation type="submission" date="2016-02" db="EMBL/GenBank/DDBJ databases">
        <authorList>
            <person name="Holder M.E."/>
            <person name="Ajami N.J."/>
            <person name="Petrosino J.F."/>
        </authorList>
    </citation>
    <scope>NUCLEOTIDE SEQUENCE [LARGE SCALE GENOMIC DNA]</scope>
    <source>
        <strain evidence="6">CCUG 45958</strain>
    </source>
</reference>
<evidence type="ECO:0000256" key="2">
    <source>
        <dbReference type="ARBA" id="ARBA00022722"/>
    </source>
</evidence>
<dbReference type="GO" id="GO:0003676">
    <property type="term" value="F:nucleic acid binding"/>
    <property type="evidence" value="ECO:0007669"/>
    <property type="project" value="InterPro"/>
</dbReference>
<dbReference type="InterPro" id="IPR011856">
    <property type="entry name" value="tRNA_endonuc-like_dom_sf"/>
</dbReference>
<keyword evidence="2" id="KW-0540">Nuclease</keyword>
<dbReference type="Gene3D" id="3.40.1350.10">
    <property type="match status" value="1"/>
</dbReference>
<protein>
    <recommendedName>
        <fullName evidence="4">VRR-NUC domain-containing protein</fullName>
    </recommendedName>
</protein>
<evidence type="ECO:0000256" key="1">
    <source>
        <dbReference type="ARBA" id="ARBA00001946"/>
    </source>
</evidence>
<proteinExistence type="predicted"/>
<dbReference type="RefSeq" id="WP_062251832.1">
    <property type="nucleotide sequence ID" value="NZ_CP014229.1"/>
</dbReference>
<evidence type="ECO:0000313" key="6">
    <source>
        <dbReference type="Proteomes" id="UP000069241"/>
    </source>
</evidence>
<dbReference type="InterPro" id="IPR014883">
    <property type="entry name" value="VRR_NUC"/>
</dbReference>
<keyword evidence="6" id="KW-1185">Reference proteome</keyword>
<dbReference type="KEGG" id="dfi:AXF13_04670"/>
<dbReference type="STRING" id="44742.AXF13_04670"/>
<dbReference type="EMBL" id="CP014229">
    <property type="protein sequence ID" value="AMD89461.1"/>
    <property type="molecule type" value="Genomic_DNA"/>
</dbReference>
<feature type="domain" description="VRR-NUC" evidence="4">
    <location>
        <begin position="31"/>
        <end position="136"/>
    </location>
</feature>
<evidence type="ECO:0000256" key="3">
    <source>
        <dbReference type="ARBA" id="ARBA00022801"/>
    </source>
</evidence>
<evidence type="ECO:0000313" key="5">
    <source>
        <dbReference type="EMBL" id="AMD89461.1"/>
    </source>
</evidence>
<name>A0A120KLV2_9BACT</name>